<gene>
    <name evidence="1" type="ORF">ECTP1_00083</name>
</gene>
<dbReference type="EMBL" id="KP869100">
    <property type="protein sequence ID" value="AKE44963.1"/>
    <property type="molecule type" value="Genomic_DNA"/>
</dbReference>
<accession>A0A0F6THE1</accession>
<proteinExistence type="predicted"/>
<dbReference type="Proteomes" id="UP000033803">
    <property type="component" value="Segment"/>
</dbReference>
<name>A0A0F6THE1_9CAUD</name>
<evidence type="ECO:0000313" key="2">
    <source>
        <dbReference type="Proteomes" id="UP000033803"/>
    </source>
</evidence>
<protein>
    <submittedName>
        <fullName evidence="1">Uncharacterized protein</fullName>
    </submittedName>
</protein>
<evidence type="ECO:0000313" key="1">
    <source>
        <dbReference type="EMBL" id="AKE44963.1"/>
    </source>
</evidence>
<sequence length="90" mass="10647">MTQSNDETFYTEGYLLLPRPKDTYMRIDFLPTIMDNVMCHIFMQGITAQLKHVGKECKIKVDTHPEIKENHYTWFLPDSKEILAVLKTRK</sequence>
<keyword evidence="2" id="KW-1185">Reference proteome</keyword>
<organism evidence="1 2">
    <name type="scientific">Escherichia typing phage 1</name>
    <dbReference type="NCBI Taxonomy" id="1508671"/>
    <lineage>
        <taxon>Viruses</taxon>
        <taxon>Duplodnaviria</taxon>
        <taxon>Heunggongvirae</taxon>
        <taxon>Uroviricota</taxon>
        <taxon>Caudoviricetes</taxon>
        <taxon>Andersonviridae</taxon>
        <taxon>Ounavirinae</taxon>
        <taxon>Felixounavirus</taxon>
        <taxon>Felixounavirus TP1</taxon>
    </lineage>
</organism>
<reference evidence="1 2" key="1">
    <citation type="journal article" date="2015" name="BMC Genomics">
        <title>Analysis of whole genome sequencing for the Escherichia coli O157:H7 typing phages.</title>
        <authorList>
            <person name="Cowley L.A."/>
            <person name="Beckett S.J."/>
            <person name="Chase-Topping M."/>
            <person name="Perry N."/>
            <person name="Dallman T.J."/>
            <person name="Gally D.L."/>
            <person name="Jenkins C."/>
        </authorList>
    </citation>
    <scope>NUCLEOTIDE SEQUENCE [LARGE SCALE GENOMIC DNA]</scope>
</reference>